<accession>A0AAV9X5F1</accession>
<protein>
    <submittedName>
        <fullName evidence="1">Uncharacterized protein</fullName>
    </submittedName>
</protein>
<organism evidence="1 2">
    <name type="scientific">Orbilia ellipsospora</name>
    <dbReference type="NCBI Taxonomy" id="2528407"/>
    <lineage>
        <taxon>Eukaryota</taxon>
        <taxon>Fungi</taxon>
        <taxon>Dikarya</taxon>
        <taxon>Ascomycota</taxon>
        <taxon>Pezizomycotina</taxon>
        <taxon>Orbiliomycetes</taxon>
        <taxon>Orbiliales</taxon>
        <taxon>Orbiliaceae</taxon>
        <taxon>Orbilia</taxon>
    </lineage>
</organism>
<evidence type="ECO:0000313" key="2">
    <source>
        <dbReference type="Proteomes" id="UP001365542"/>
    </source>
</evidence>
<comment type="caution">
    <text evidence="1">The sequence shown here is derived from an EMBL/GenBank/DDBJ whole genome shotgun (WGS) entry which is preliminary data.</text>
</comment>
<gene>
    <name evidence="1" type="ORF">TWF694_001947</name>
</gene>
<dbReference type="Proteomes" id="UP001365542">
    <property type="component" value="Unassembled WGS sequence"/>
</dbReference>
<dbReference type="AlphaFoldDB" id="A0AAV9X5F1"/>
<evidence type="ECO:0000313" key="1">
    <source>
        <dbReference type="EMBL" id="KAK6535492.1"/>
    </source>
</evidence>
<reference evidence="1 2" key="1">
    <citation type="submission" date="2019-10" db="EMBL/GenBank/DDBJ databases">
        <authorList>
            <person name="Palmer J.M."/>
        </authorList>
    </citation>
    <scope>NUCLEOTIDE SEQUENCE [LARGE SCALE GENOMIC DNA]</scope>
    <source>
        <strain evidence="1 2">TWF694</strain>
    </source>
</reference>
<keyword evidence="2" id="KW-1185">Reference proteome</keyword>
<dbReference type="EMBL" id="JAVHJO010000010">
    <property type="protein sequence ID" value="KAK6535492.1"/>
    <property type="molecule type" value="Genomic_DNA"/>
</dbReference>
<name>A0AAV9X5F1_9PEZI</name>
<sequence>MRGTFFHSIRPLLSSRRSVIIVLLAPPLLYTSATFVRLLHQYPTTKIHPSHPVYISRDNQRFKQTHVHWFSAKVPLKTLLSSSQRSSVLSESTDKDTSAISKVQVEKQFPVPDKNPVENWTFAFFSTPTLSLEASSLGWLVGNGFNTGDQARDGVCVGQGLAHGLFRVIAFQTEEDIIEESKNMIKRGEAKEADIVNGGVLGRVIVEYSMPDGLVRSWEVVAARYGWPWRHLSGGRHCLEVVSDGLIGRNERDLEDEMVAVRFGCAVDLERVNRVNGQEDAKLMPWAFAWLHEMYARWLVDGAVNKLMRGIDGVRE</sequence>
<proteinExistence type="predicted"/>